<dbReference type="Gene3D" id="1.10.600.10">
    <property type="entry name" value="Farnesyl Diphosphate Synthase"/>
    <property type="match status" value="1"/>
</dbReference>
<dbReference type="NCBIfam" id="TIGR03464">
    <property type="entry name" value="HpnC"/>
    <property type="match status" value="1"/>
</dbReference>
<dbReference type="PANTHER" id="PTHR31480">
    <property type="entry name" value="BIFUNCTIONAL LYCOPENE CYCLASE/PHYTOENE SYNTHASE"/>
    <property type="match status" value="1"/>
</dbReference>
<dbReference type="SFLD" id="SFLDG01018">
    <property type="entry name" value="Squalene/Phytoene_Synthase_Lik"/>
    <property type="match status" value="1"/>
</dbReference>
<dbReference type="EMBL" id="CP042430">
    <property type="protein sequence ID" value="QEC50400.1"/>
    <property type="molecule type" value="Genomic_DNA"/>
</dbReference>
<dbReference type="InterPro" id="IPR044843">
    <property type="entry name" value="Trans_IPPS_bact-type"/>
</dbReference>
<dbReference type="GO" id="GO:0051996">
    <property type="term" value="F:squalene synthase [NAD(P)H] activity"/>
    <property type="evidence" value="ECO:0007669"/>
    <property type="project" value="UniProtKB-EC"/>
</dbReference>
<dbReference type="CDD" id="cd00683">
    <property type="entry name" value="Trans_IPPS_HH"/>
    <property type="match status" value="1"/>
</dbReference>
<evidence type="ECO:0000313" key="1">
    <source>
        <dbReference type="EMBL" id="QEC50400.1"/>
    </source>
</evidence>
<reference evidence="1 2" key="1">
    <citation type="journal article" date="2018" name="J. Microbiol.">
        <title>Baekduia soli gen. nov., sp. nov., a novel bacterium isolated from the soil of Baekdu Mountain and proposal of a novel family name, Baekduiaceae fam. nov.</title>
        <authorList>
            <person name="An D.S."/>
            <person name="Siddiqi M.Z."/>
            <person name="Kim K.H."/>
            <person name="Yu H.S."/>
            <person name="Im W.T."/>
        </authorList>
    </citation>
    <scope>NUCLEOTIDE SEQUENCE [LARGE SCALE GENOMIC DNA]</scope>
    <source>
        <strain evidence="1 2">BR7-21</strain>
    </source>
</reference>
<accession>A0A5B8UBI8</accession>
<dbReference type="InterPro" id="IPR002060">
    <property type="entry name" value="Squ/phyt_synthse"/>
</dbReference>
<dbReference type="RefSeq" id="WP_146922990.1">
    <property type="nucleotide sequence ID" value="NZ_CP042430.1"/>
</dbReference>
<dbReference type="SUPFAM" id="SSF48576">
    <property type="entry name" value="Terpenoid synthases"/>
    <property type="match status" value="1"/>
</dbReference>
<dbReference type="Pfam" id="PF00494">
    <property type="entry name" value="SQS_PSY"/>
    <property type="match status" value="1"/>
</dbReference>
<keyword evidence="2" id="KW-1185">Reference proteome</keyword>
<evidence type="ECO:0000313" key="2">
    <source>
        <dbReference type="Proteomes" id="UP000321805"/>
    </source>
</evidence>
<organism evidence="1 2">
    <name type="scientific">Baekduia soli</name>
    <dbReference type="NCBI Taxonomy" id="496014"/>
    <lineage>
        <taxon>Bacteria</taxon>
        <taxon>Bacillati</taxon>
        <taxon>Actinomycetota</taxon>
        <taxon>Thermoleophilia</taxon>
        <taxon>Solirubrobacterales</taxon>
        <taxon>Baekduiaceae</taxon>
        <taxon>Baekduia</taxon>
    </lineage>
</organism>
<sequence>MAPGAPSAAAVMERARHENFPVAGRVLPRAQRDHLLAVYGYARLVDDLGDEAAGDRGALLDWVDGELDAIYAGRAPEHELMVRLARTVAACDIPRDPLQRLVAANRQDQVVARYADFDALVDYCRLSATPVGELVLRIFGVATPDRIALSDDICTALQVVEHLQDVGEDRAAGRVYLPQDDLAACGCPEGDLDAPVASPALRRVVALEAGRARALLGRGAPLVRRLPVRPALAVAAFVAGGHAAADALERAGWDVLGTRARPTRGALALRLVRTLGQVAR</sequence>
<protein>
    <submittedName>
        <fullName evidence="1">Squalene synthase HpnC</fullName>
        <ecNumber evidence="1">2.5.1.21</ecNumber>
    </submittedName>
</protein>
<dbReference type="EC" id="2.5.1.21" evidence="1"/>
<dbReference type="InterPro" id="IPR008949">
    <property type="entry name" value="Isoprenoid_synthase_dom_sf"/>
</dbReference>
<dbReference type="InterPro" id="IPR017827">
    <property type="entry name" value="HSQ_synthase_HpnC"/>
</dbReference>
<dbReference type="SFLD" id="SFLDG01212">
    <property type="entry name" value="Phytoene_synthase_like"/>
    <property type="match status" value="1"/>
</dbReference>
<gene>
    <name evidence="1" type="primary">hpnC</name>
    <name evidence="1" type="ORF">FSW04_24310</name>
</gene>
<dbReference type="Proteomes" id="UP000321805">
    <property type="component" value="Chromosome"/>
</dbReference>
<dbReference type="InterPro" id="IPR033904">
    <property type="entry name" value="Trans_IPPS_HH"/>
</dbReference>
<dbReference type="AlphaFoldDB" id="A0A5B8UBI8"/>
<dbReference type="GO" id="GO:0004311">
    <property type="term" value="F:geranylgeranyl diphosphate synthase activity"/>
    <property type="evidence" value="ECO:0007669"/>
    <property type="project" value="InterPro"/>
</dbReference>
<proteinExistence type="predicted"/>
<dbReference type="KEGG" id="bsol:FSW04_24310"/>
<dbReference type="GO" id="GO:0016114">
    <property type="term" value="P:terpenoid biosynthetic process"/>
    <property type="evidence" value="ECO:0007669"/>
    <property type="project" value="UniProtKB-ARBA"/>
</dbReference>
<name>A0A5B8UBI8_9ACTN</name>
<keyword evidence="1" id="KW-0808">Transferase</keyword>
<dbReference type="OrthoDB" id="9807580at2"/>
<dbReference type="SFLD" id="SFLDS00005">
    <property type="entry name" value="Isoprenoid_Synthase_Type_I"/>
    <property type="match status" value="1"/>
</dbReference>